<reference evidence="2 3" key="1">
    <citation type="submission" date="2015-12" db="EMBL/GenBank/DDBJ databases">
        <title>The genome of Folsomia candida.</title>
        <authorList>
            <person name="Faddeeva A."/>
            <person name="Derks M.F."/>
            <person name="Anvar Y."/>
            <person name="Smit S."/>
            <person name="Van Straalen N."/>
            <person name="Roelofs D."/>
        </authorList>
    </citation>
    <scope>NUCLEOTIDE SEQUENCE [LARGE SCALE GENOMIC DNA]</scope>
    <source>
        <strain evidence="2 3">VU population</strain>
        <tissue evidence="2">Whole body</tissue>
    </source>
</reference>
<sequence length="246" mass="27715">MLFQSVISPIVVNLRLLSILGFIPFWYDANRGEFVVRYPDSKRADPKAILILVAVSILLLDGVHTMIFAHKGITSTRMALIIAFVLGFSTGICIAQPLLGAPMKYVDLMNMTGNFEKSYFHVLGSCPKLIARWQFRVRACSWVATVVSVVAPVTEFAIVLIFKEFKYSDNLTITINLYNQLSVLVAQINLFPPDRSSRHTNILHIVLAVESFLVVMGLGTTAGPHQQDIYADIDQNDRYWWQCSTW</sequence>
<feature type="transmembrane region" description="Helical" evidence="1">
    <location>
        <begin position="139"/>
        <end position="162"/>
    </location>
</feature>
<keyword evidence="1" id="KW-0812">Transmembrane</keyword>
<accession>A0A226DVV4</accession>
<evidence type="ECO:0000256" key="1">
    <source>
        <dbReference type="SAM" id="Phobius"/>
    </source>
</evidence>
<protein>
    <submittedName>
        <fullName evidence="2">Uncharacterized protein</fullName>
    </submittedName>
</protein>
<feature type="transmembrane region" description="Helical" evidence="1">
    <location>
        <begin position="79"/>
        <end position="101"/>
    </location>
</feature>
<keyword evidence="3" id="KW-1185">Reference proteome</keyword>
<keyword evidence="1" id="KW-1133">Transmembrane helix</keyword>
<dbReference type="AlphaFoldDB" id="A0A226DVV4"/>
<evidence type="ECO:0000313" key="3">
    <source>
        <dbReference type="Proteomes" id="UP000198287"/>
    </source>
</evidence>
<feature type="transmembrane region" description="Helical" evidence="1">
    <location>
        <begin position="48"/>
        <end position="67"/>
    </location>
</feature>
<dbReference type="Proteomes" id="UP000198287">
    <property type="component" value="Unassembled WGS sequence"/>
</dbReference>
<gene>
    <name evidence="2" type="ORF">Fcan01_16792</name>
</gene>
<feature type="transmembrane region" description="Helical" evidence="1">
    <location>
        <begin position="6"/>
        <end position="27"/>
    </location>
</feature>
<keyword evidence="1" id="KW-0472">Membrane</keyword>
<proteinExistence type="predicted"/>
<organism evidence="2 3">
    <name type="scientific">Folsomia candida</name>
    <name type="common">Springtail</name>
    <dbReference type="NCBI Taxonomy" id="158441"/>
    <lineage>
        <taxon>Eukaryota</taxon>
        <taxon>Metazoa</taxon>
        <taxon>Ecdysozoa</taxon>
        <taxon>Arthropoda</taxon>
        <taxon>Hexapoda</taxon>
        <taxon>Collembola</taxon>
        <taxon>Entomobryomorpha</taxon>
        <taxon>Isotomoidea</taxon>
        <taxon>Isotomidae</taxon>
        <taxon>Proisotominae</taxon>
        <taxon>Folsomia</taxon>
    </lineage>
</organism>
<name>A0A226DVV4_FOLCA</name>
<feature type="transmembrane region" description="Helical" evidence="1">
    <location>
        <begin position="202"/>
        <end position="220"/>
    </location>
</feature>
<comment type="caution">
    <text evidence="2">The sequence shown here is derived from an EMBL/GenBank/DDBJ whole genome shotgun (WGS) entry which is preliminary data.</text>
</comment>
<evidence type="ECO:0000313" key="2">
    <source>
        <dbReference type="EMBL" id="OXA48821.1"/>
    </source>
</evidence>
<dbReference type="EMBL" id="LNIX01000011">
    <property type="protein sequence ID" value="OXA48821.1"/>
    <property type="molecule type" value="Genomic_DNA"/>
</dbReference>